<organism evidence="1 2">
    <name type="scientific">Modicisalibacter luteus</name>
    <dbReference type="NCBI Taxonomy" id="453962"/>
    <lineage>
        <taxon>Bacteria</taxon>
        <taxon>Pseudomonadati</taxon>
        <taxon>Pseudomonadota</taxon>
        <taxon>Gammaproteobacteria</taxon>
        <taxon>Oceanospirillales</taxon>
        <taxon>Halomonadaceae</taxon>
        <taxon>Modicisalibacter</taxon>
    </lineage>
</organism>
<dbReference type="EMBL" id="JBHRUH010000011">
    <property type="protein sequence ID" value="MFC3291694.1"/>
    <property type="molecule type" value="Genomic_DNA"/>
</dbReference>
<dbReference type="Proteomes" id="UP001595640">
    <property type="component" value="Unassembled WGS sequence"/>
</dbReference>
<reference evidence="2" key="1">
    <citation type="journal article" date="2019" name="Int. J. Syst. Evol. Microbiol.">
        <title>The Global Catalogue of Microorganisms (GCM) 10K type strain sequencing project: providing services to taxonomists for standard genome sequencing and annotation.</title>
        <authorList>
            <consortium name="The Broad Institute Genomics Platform"/>
            <consortium name="The Broad Institute Genome Sequencing Center for Infectious Disease"/>
            <person name="Wu L."/>
            <person name="Ma J."/>
        </authorList>
    </citation>
    <scope>NUCLEOTIDE SEQUENCE [LARGE SCALE GENOMIC DNA]</scope>
    <source>
        <strain evidence="2">KCTC 12847</strain>
    </source>
</reference>
<dbReference type="GO" id="GO:0016787">
    <property type="term" value="F:hydrolase activity"/>
    <property type="evidence" value="ECO:0007669"/>
    <property type="project" value="UniProtKB-KW"/>
</dbReference>
<gene>
    <name evidence="1" type="ORF">ACFOEI_06400</name>
</gene>
<dbReference type="RefSeq" id="WP_019019038.1">
    <property type="nucleotide sequence ID" value="NZ_BMXD01000005.1"/>
</dbReference>
<dbReference type="SUPFAM" id="SSF56784">
    <property type="entry name" value="HAD-like"/>
    <property type="match status" value="1"/>
</dbReference>
<dbReference type="InterPro" id="IPR036412">
    <property type="entry name" value="HAD-like_sf"/>
</dbReference>
<sequence length="280" mass="30491">MSGTMPPFSTIDSNTLRDVDVVLTDVDDTLTRHGKLCASTLNAMERLAAAGIRLVPVTGGCAGWCDHIVRAWPVAAVIGESGAFRFIKRSDGSLDQRFVRPREHLREEQRRLLQLAETAISAVPAARLAADQPYRLADVAIDHSQDVGPLGSADIDRLIGYMRNGGARARASSIHVNAWFGDHDKASMAVSLLEEDFGFSAREQERRVLFIGDAPNDESLFARFPLSMGVANISQHLSTMQSHPRWICQASHGAGFEEMAERLLAARNCLGPSPENNTSA</sequence>
<dbReference type="NCBIfam" id="TIGR01484">
    <property type="entry name" value="HAD-SF-IIB"/>
    <property type="match status" value="1"/>
</dbReference>
<dbReference type="Gene3D" id="3.40.50.1000">
    <property type="entry name" value="HAD superfamily/HAD-like"/>
    <property type="match status" value="2"/>
</dbReference>
<accession>A0ABV7LZ12</accession>
<keyword evidence="1" id="KW-0378">Hydrolase</keyword>
<name>A0ABV7LZ12_9GAMM</name>
<comment type="caution">
    <text evidence="1">The sequence shown here is derived from an EMBL/GenBank/DDBJ whole genome shotgun (WGS) entry which is preliminary data.</text>
</comment>
<evidence type="ECO:0000313" key="1">
    <source>
        <dbReference type="EMBL" id="MFC3291694.1"/>
    </source>
</evidence>
<keyword evidence="2" id="KW-1185">Reference proteome</keyword>
<dbReference type="InterPro" id="IPR023214">
    <property type="entry name" value="HAD_sf"/>
</dbReference>
<proteinExistence type="predicted"/>
<evidence type="ECO:0000313" key="2">
    <source>
        <dbReference type="Proteomes" id="UP001595640"/>
    </source>
</evidence>
<protein>
    <submittedName>
        <fullName evidence="1">HAD-IIB family hydrolase</fullName>
    </submittedName>
</protein>
<dbReference type="InterPro" id="IPR006379">
    <property type="entry name" value="HAD-SF_hydro_IIB"/>
</dbReference>